<dbReference type="Proteomes" id="UP000585050">
    <property type="component" value="Unassembled WGS sequence"/>
</dbReference>
<organism evidence="1 2">
    <name type="scientific">Flammeovirga agarivorans</name>
    <dbReference type="NCBI Taxonomy" id="2726742"/>
    <lineage>
        <taxon>Bacteria</taxon>
        <taxon>Pseudomonadati</taxon>
        <taxon>Bacteroidota</taxon>
        <taxon>Cytophagia</taxon>
        <taxon>Cytophagales</taxon>
        <taxon>Flammeovirgaceae</taxon>
        <taxon>Flammeovirga</taxon>
    </lineage>
</organism>
<accession>A0A7X8SJJ4</accession>
<dbReference type="RefSeq" id="WP_168882009.1">
    <property type="nucleotide sequence ID" value="NZ_JABAIL010000002.1"/>
</dbReference>
<evidence type="ECO:0000313" key="1">
    <source>
        <dbReference type="EMBL" id="NLR91317.1"/>
    </source>
</evidence>
<sequence>MQQLDQEEKQLGGKSFISEALGSHLMGLKENELNDTRLLYLKRNGYNASKLSVAYQKQQELIEQHKEAFVKEMNPPIEEHIPPMINSMLNPLMIDIFTSEEELGKYILDKII</sequence>
<evidence type="ECO:0000313" key="2">
    <source>
        <dbReference type="Proteomes" id="UP000585050"/>
    </source>
</evidence>
<reference evidence="1 2" key="1">
    <citation type="submission" date="2020-04" db="EMBL/GenBank/DDBJ databases">
        <title>Flammeovirga sp. SR4, a novel species isolated from seawater.</title>
        <authorList>
            <person name="Wang X."/>
        </authorList>
    </citation>
    <scope>NUCLEOTIDE SEQUENCE [LARGE SCALE GENOMIC DNA]</scope>
    <source>
        <strain evidence="1 2">SR4</strain>
    </source>
</reference>
<protein>
    <submittedName>
        <fullName evidence="1">Uncharacterized protein</fullName>
    </submittedName>
</protein>
<gene>
    <name evidence="1" type="ORF">HGP29_08870</name>
</gene>
<comment type="caution">
    <text evidence="1">The sequence shown here is derived from an EMBL/GenBank/DDBJ whole genome shotgun (WGS) entry which is preliminary data.</text>
</comment>
<keyword evidence="2" id="KW-1185">Reference proteome</keyword>
<name>A0A7X8SJJ4_9BACT</name>
<dbReference type="EMBL" id="JABAIL010000002">
    <property type="protein sequence ID" value="NLR91317.1"/>
    <property type="molecule type" value="Genomic_DNA"/>
</dbReference>
<dbReference type="AlphaFoldDB" id="A0A7X8SJJ4"/>
<proteinExistence type="predicted"/>